<dbReference type="InterPro" id="IPR006164">
    <property type="entry name" value="DNA_bd_Ku70/Ku80"/>
</dbReference>
<dbReference type="EMBL" id="VOBR01000010">
    <property type="protein sequence ID" value="TWP50979.1"/>
    <property type="molecule type" value="Genomic_DNA"/>
</dbReference>
<dbReference type="AlphaFoldDB" id="A0A563ETG1"/>
<dbReference type="GO" id="GO:0006303">
    <property type="term" value="P:double-strand break repair via nonhomologous end joining"/>
    <property type="evidence" value="ECO:0007669"/>
    <property type="project" value="UniProtKB-UniRule"/>
</dbReference>
<feature type="region of interest" description="Disordered" evidence="4">
    <location>
        <begin position="222"/>
        <end position="243"/>
    </location>
</feature>
<comment type="function">
    <text evidence="3">With LigD forms a non-homologous end joining (NHEJ) DNA repair enzyme, which repairs dsDNA breaks with reduced fidelity. Binds linear dsDNA with 5'- and 3'- overhangs but not closed circular dsDNA nor ssDNA. Recruits and stimulates the ligase activity of LigD.</text>
</comment>
<dbReference type="PANTHER" id="PTHR41251">
    <property type="entry name" value="NON-HOMOLOGOUS END JOINING PROTEIN KU"/>
    <property type="match status" value="1"/>
</dbReference>
<dbReference type="InterPro" id="IPR016194">
    <property type="entry name" value="SPOC-like_C_dom_sf"/>
</dbReference>
<protein>
    <recommendedName>
        <fullName evidence="3">Non-homologous end joining protein Ku</fullName>
    </recommendedName>
</protein>
<evidence type="ECO:0000256" key="4">
    <source>
        <dbReference type="SAM" id="MobiDB-lite"/>
    </source>
</evidence>
<dbReference type="InterPro" id="IPR009187">
    <property type="entry name" value="Prok_Ku"/>
</dbReference>
<dbReference type="SUPFAM" id="SSF100939">
    <property type="entry name" value="SPOC domain-like"/>
    <property type="match status" value="1"/>
</dbReference>
<feature type="domain" description="Ku" evidence="5">
    <location>
        <begin position="52"/>
        <end position="180"/>
    </location>
</feature>
<dbReference type="Gene3D" id="2.40.290.10">
    <property type="match status" value="1"/>
</dbReference>
<evidence type="ECO:0000313" key="6">
    <source>
        <dbReference type="EMBL" id="TWP50979.1"/>
    </source>
</evidence>
<comment type="similarity">
    <text evidence="3">Belongs to the prokaryotic Ku family.</text>
</comment>
<evidence type="ECO:0000256" key="3">
    <source>
        <dbReference type="HAMAP-Rule" id="MF_01875"/>
    </source>
</evidence>
<dbReference type="RefSeq" id="WP_146353228.1">
    <property type="nucleotide sequence ID" value="NZ_VOBR01000010.1"/>
</dbReference>
<keyword evidence="7" id="KW-1185">Reference proteome</keyword>
<evidence type="ECO:0000256" key="1">
    <source>
        <dbReference type="ARBA" id="ARBA00023125"/>
    </source>
</evidence>
<dbReference type="OrthoDB" id="9795084at2"/>
<dbReference type="PIRSF" id="PIRSF006493">
    <property type="entry name" value="Prok_Ku"/>
    <property type="match status" value="1"/>
</dbReference>
<dbReference type="PANTHER" id="PTHR41251:SF1">
    <property type="entry name" value="NON-HOMOLOGOUS END JOINING PROTEIN KU"/>
    <property type="match status" value="1"/>
</dbReference>
<dbReference type="Proteomes" id="UP000316639">
    <property type="component" value="Unassembled WGS sequence"/>
</dbReference>
<evidence type="ECO:0000259" key="5">
    <source>
        <dbReference type="SMART" id="SM00559"/>
    </source>
</evidence>
<gene>
    <name evidence="3" type="primary">ku</name>
    <name evidence="6" type="ORF">FKR81_18065</name>
</gene>
<sequence>MKTVWRGALWLGVARIAVRMVTATEDHRVHFHLVHRDDGGRVRHHQVCEVCGERLSAPDIGRGYPLDDGRMVVMEDADFAGLPPAADHAIEVRQFVPDDEVDPILLRRSYYLEPDGAAVRPYIVLRETLARSGKVAVANIVLRSRSTLAVVRARGDLLVLQTMLWPDEVRPPEFPFVARDVELRTADLASAAALVESMTRPFEPAEHTDDYRDALLRTIEARTADLPIPTQSTRSPDLVPDPK</sequence>
<dbReference type="NCBIfam" id="TIGR02772">
    <property type="entry name" value="Ku_bact"/>
    <property type="match status" value="1"/>
</dbReference>
<dbReference type="GO" id="GO:0006310">
    <property type="term" value="P:DNA recombination"/>
    <property type="evidence" value="ECO:0007669"/>
    <property type="project" value="UniProtKB-KW"/>
</dbReference>
<comment type="subunit">
    <text evidence="3">Homodimer. Interacts with LigD.</text>
</comment>
<proteinExistence type="inferred from homology"/>
<dbReference type="GO" id="GO:0003690">
    <property type="term" value="F:double-stranded DNA binding"/>
    <property type="evidence" value="ECO:0007669"/>
    <property type="project" value="UniProtKB-UniRule"/>
</dbReference>
<keyword evidence="3" id="KW-0227">DNA damage</keyword>
<evidence type="ECO:0000256" key="2">
    <source>
        <dbReference type="ARBA" id="ARBA00023172"/>
    </source>
</evidence>
<keyword evidence="2 3" id="KW-0233">DNA recombination</keyword>
<reference evidence="6 7" key="1">
    <citation type="submission" date="2019-07" db="EMBL/GenBank/DDBJ databases">
        <title>Lentzea xizangensis sp. nov., isolated from Qinghai-Tibetan Plateau Soils.</title>
        <authorList>
            <person name="Huang J."/>
        </authorList>
    </citation>
    <scope>NUCLEOTIDE SEQUENCE [LARGE SCALE GENOMIC DNA]</scope>
    <source>
        <strain evidence="6 7">FXJ1.1311</strain>
    </source>
</reference>
<dbReference type="Pfam" id="PF02735">
    <property type="entry name" value="Ku"/>
    <property type="match status" value="1"/>
</dbReference>
<evidence type="ECO:0000313" key="7">
    <source>
        <dbReference type="Proteomes" id="UP000316639"/>
    </source>
</evidence>
<keyword evidence="1 3" id="KW-0238">DNA-binding</keyword>
<dbReference type="SMART" id="SM00559">
    <property type="entry name" value="Ku78"/>
    <property type="match status" value="1"/>
</dbReference>
<name>A0A563ETG1_9PSEU</name>
<dbReference type="HAMAP" id="MF_01875">
    <property type="entry name" value="Prokaryotic_Ku"/>
    <property type="match status" value="1"/>
</dbReference>
<keyword evidence="3" id="KW-0234">DNA repair</keyword>
<organism evidence="6 7">
    <name type="scientific">Lentzea tibetensis</name>
    <dbReference type="NCBI Taxonomy" id="2591470"/>
    <lineage>
        <taxon>Bacteria</taxon>
        <taxon>Bacillati</taxon>
        <taxon>Actinomycetota</taxon>
        <taxon>Actinomycetes</taxon>
        <taxon>Pseudonocardiales</taxon>
        <taxon>Pseudonocardiaceae</taxon>
        <taxon>Lentzea</taxon>
    </lineage>
</organism>
<comment type="caution">
    <text evidence="6">The sequence shown here is derived from an EMBL/GenBank/DDBJ whole genome shotgun (WGS) entry which is preliminary data.</text>
</comment>
<accession>A0A563ETG1</accession>